<dbReference type="Proteomes" id="UP000436468">
    <property type="component" value="Unassembled WGS sequence"/>
</dbReference>
<organism evidence="4 5">
    <name type="scientific">Bradyrhizobium pachyrhizi</name>
    <dbReference type="NCBI Taxonomy" id="280333"/>
    <lineage>
        <taxon>Bacteria</taxon>
        <taxon>Pseudomonadati</taxon>
        <taxon>Pseudomonadota</taxon>
        <taxon>Alphaproteobacteria</taxon>
        <taxon>Hyphomicrobiales</taxon>
        <taxon>Nitrobacteraceae</taxon>
        <taxon>Bradyrhizobium</taxon>
    </lineage>
</organism>
<evidence type="ECO:0000259" key="2">
    <source>
        <dbReference type="Pfam" id="PF06742"/>
    </source>
</evidence>
<keyword evidence="5" id="KW-1185">Reference proteome</keyword>
<dbReference type="Pfam" id="PF06863">
    <property type="entry name" value="DUF1254"/>
    <property type="match status" value="1"/>
</dbReference>
<dbReference type="PANTHER" id="PTHR36509">
    <property type="entry name" value="BLL3101 PROTEIN"/>
    <property type="match status" value="1"/>
</dbReference>
<dbReference type="PANTHER" id="PTHR36509:SF2">
    <property type="entry name" value="BLL3101 PROTEIN"/>
    <property type="match status" value="1"/>
</dbReference>
<dbReference type="InterPro" id="IPR037050">
    <property type="entry name" value="DUF1254_sf"/>
</dbReference>
<dbReference type="InterPro" id="IPR037049">
    <property type="entry name" value="DUF1214_C_sf"/>
</dbReference>
<keyword evidence="1" id="KW-0732">Signal</keyword>
<accession>A0A844SV52</accession>
<name>A0A844SV52_9BRAD</name>
<dbReference type="Pfam" id="PF06742">
    <property type="entry name" value="DUF1214"/>
    <property type="match status" value="1"/>
</dbReference>
<proteinExistence type="predicted"/>
<dbReference type="Gene3D" id="2.60.120.600">
    <property type="entry name" value="Domain of unknown function DUF1214, C-terminal domain"/>
    <property type="match status" value="1"/>
</dbReference>
<dbReference type="RefSeq" id="WP_157345965.1">
    <property type="nucleotide sequence ID" value="NZ_WQNF01000016.1"/>
</dbReference>
<evidence type="ECO:0000256" key="1">
    <source>
        <dbReference type="SAM" id="SignalP"/>
    </source>
</evidence>
<dbReference type="EMBL" id="WQNF01000016">
    <property type="protein sequence ID" value="MVT67774.1"/>
    <property type="molecule type" value="Genomic_DNA"/>
</dbReference>
<reference evidence="4 5" key="1">
    <citation type="submission" date="2019-12" db="EMBL/GenBank/DDBJ databases">
        <title>Draft genome sequences Bradyrhizobium cajani AMBPC1010, Bradyrhizobium pachyrhizi AMBPC1040 and Bradyrhizobium yuanmingense ALSPC3051, three plant growth promoting strains isolated from nodules of Cajanus cajan L. in Dominican Republic.</title>
        <authorList>
            <person name="Flores-Felix J.D."/>
            <person name="Araujo J."/>
            <person name="Diaz-Alcantara C."/>
            <person name="Gonzalez-Andres F."/>
            <person name="Velazquez E."/>
        </authorList>
    </citation>
    <scope>NUCLEOTIDE SEQUENCE [LARGE SCALE GENOMIC DNA]</scope>
    <source>
        <strain evidence="4 5">1040</strain>
    </source>
</reference>
<evidence type="ECO:0000313" key="5">
    <source>
        <dbReference type="Proteomes" id="UP000436468"/>
    </source>
</evidence>
<feature type="domain" description="DUF1254" evidence="3">
    <location>
        <begin position="75"/>
        <end position="205"/>
    </location>
</feature>
<dbReference type="AlphaFoldDB" id="A0A844SV52"/>
<dbReference type="SUPFAM" id="SSF160935">
    <property type="entry name" value="VPA0735-like"/>
    <property type="match status" value="1"/>
</dbReference>
<evidence type="ECO:0000259" key="3">
    <source>
        <dbReference type="Pfam" id="PF06863"/>
    </source>
</evidence>
<comment type="caution">
    <text evidence="4">The sequence shown here is derived from an EMBL/GenBank/DDBJ whole genome shotgun (WGS) entry which is preliminary data.</text>
</comment>
<feature type="signal peptide" evidence="1">
    <location>
        <begin position="1"/>
        <end position="28"/>
    </location>
</feature>
<protein>
    <submittedName>
        <fullName evidence="4">DUF1254 domain-containing protein</fullName>
    </submittedName>
</protein>
<gene>
    <name evidence="4" type="ORF">GPL21_22010</name>
</gene>
<feature type="domain" description="DUF1214" evidence="2">
    <location>
        <begin position="348"/>
        <end position="455"/>
    </location>
</feature>
<sequence length="472" mass="51419">MKAAAAVVQFACASLSLCSLVLTTPAGAQAVSNDQAYEIARDAYVYAYPLVLEYVTTIQAANYAEPTGIPAQAPFNQFGHAKAFPSADFKAVVRPNVDTLYSVASLDLGREPIVLSVPATDRYFMLPMLSLWTDVFAAPGTRTTGRNTARYFLVVGPRWQGSAPRGLEIIRSPTRYVAIAGRTQTNGPSDYDNVHKIQLSYKLTPLSAWGKGNYVPPKGKVDPKIDMKTPSPEQVEKMDAATFFGRFAEILKDNPPNPLDYPMIHRLERVGFKVGQNFNLNASAPAIKQAFERATSDGKASVAKLGKQAAGMGSKGWAYNIRSADFGVDYPYRASVASYGLGMNLPQDAVYPSTTTDVDGRPLDGNSNYVLHFEKGKFPPVEGFWSLTAYDGEGYFIPNSRNRQAIGDRSNLVSNADGSLDLYVQSTSPGTDKEANWLPVAKAPFTLMLRLYAPKSEVLDRTWTPPPIARAP</sequence>
<dbReference type="Gene3D" id="2.60.40.1610">
    <property type="entry name" value="Domain of unknown function DUF1254"/>
    <property type="match status" value="1"/>
</dbReference>
<dbReference type="InterPro" id="IPR010679">
    <property type="entry name" value="DUF1254"/>
</dbReference>
<feature type="chain" id="PRO_5032754449" evidence="1">
    <location>
        <begin position="29"/>
        <end position="472"/>
    </location>
</feature>
<dbReference type="InterPro" id="IPR010621">
    <property type="entry name" value="DUF1214"/>
</dbReference>
<evidence type="ECO:0000313" key="4">
    <source>
        <dbReference type="EMBL" id="MVT67774.1"/>
    </source>
</evidence>